<dbReference type="PROSITE" id="PS00028">
    <property type="entry name" value="ZINC_FINGER_C2H2_1"/>
    <property type="match status" value="2"/>
</dbReference>
<keyword evidence="3" id="KW-0863">Zinc-finger</keyword>
<dbReference type="Proteomes" id="UP001151295">
    <property type="component" value="Unassembled WGS sequence"/>
</dbReference>
<dbReference type="SMART" id="SM00355">
    <property type="entry name" value="ZnF_C2H2"/>
    <property type="match status" value="3"/>
</dbReference>
<feature type="compositionally biased region" description="Polar residues" evidence="4">
    <location>
        <begin position="179"/>
        <end position="189"/>
    </location>
</feature>
<feature type="region of interest" description="Disordered" evidence="4">
    <location>
        <begin position="178"/>
        <end position="212"/>
    </location>
</feature>
<keyword evidence="1" id="KW-0156">Chromatin regulator</keyword>
<feature type="compositionally biased region" description="Low complexity" evidence="4">
    <location>
        <begin position="241"/>
        <end position="259"/>
    </location>
</feature>
<feature type="domain" description="C2H2-type" evidence="5">
    <location>
        <begin position="156"/>
        <end position="185"/>
    </location>
</feature>
<accession>A0ABQ8PLR1</accession>
<dbReference type="SUPFAM" id="SSF57667">
    <property type="entry name" value="beta-beta-alpha zinc fingers"/>
    <property type="match status" value="1"/>
</dbReference>
<dbReference type="InterPro" id="IPR013087">
    <property type="entry name" value="Znf_C2H2_type"/>
</dbReference>
<name>A0ABQ8PLR1_9FUNG</name>
<comment type="similarity">
    <text evidence="2">Belongs to the AEBP2/jing C2H2-type zinc-finger family.</text>
</comment>
<dbReference type="InterPro" id="IPR036236">
    <property type="entry name" value="Znf_C2H2_sf"/>
</dbReference>
<keyword evidence="7" id="KW-1185">Reference proteome</keyword>
<dbReference type="EMBL" id="JANBQD010000036">
    <property type="protein sequence ID" value="KAJ1991615.1"/>
    <property type="molecule type" value="Genomic_DNA"/>
</dbReference>
<feature type="compositionally biased region" description="Basic and acidic residues" evidence="4">
    <location>
        <begin position="280"/>
        <end position="289"/>
    </location>
</feature>
<dbReference type="InterPro" id="IPR052130">
    <property type="entry name" value="AEBP2/jing_C2H2-ZnF"/>
</dbReference>
<keyword evidence="3" id="KW-0862">Zinc</keyword>
<comment type="caution">
    <text evidence="6">The sequence shown here is derived from an EMBL/GenBank/DDBJ whole genome shotgun (WGS) entry which is preliminary data.</text>
</comment>
<evidence type="ECO:0000313" key="6">
    <source>
        <dbReference type="EMBL" id="KAJ1991615.1"/>
    </source>
</evidence>
<evidence type="ECO:0000259" key="5">
    <source>
        <dbReference type="PROSITE" id="PS50157"/>
    </source>
</evidence>
<organism evidence="6 7">
    <name type="scientific">Coemansia umbellata</name>
    <dbReference type="NCBI Taxonomy" id="1424467"/>
    <lineage>
        <taxon>Eukaryota</taxon>
        <taxon>Fungi</taxon>
        <taxon>Fungi incertae sedis</taxon>
        <taxon>Zoopagomycota</taxon>
        <taxon>Kickxellomycotina</taxon>
        <taxon>Kickxellomycetes</taxon>
        <taxon>Kickxellales</taxon>
        <taxon>Kickxellaceae</taxon>
        <taxon>Coemansia</taxon>
    </lineage>
</organism>
<gene>
    <name evidence="6" type="primary">ZIC2</name>
    <name evidence="6" type="ORF">EDC05_003381</name>
</gene>
<evidence type="ECO:0000256" key="2">
    <source>
        <dbReference type="ARBA" id="ARBA00037930"/>
    </source>
</evidence>
<protein>
    <submittedName>
        <fullName evidence="6">Zinc finger protein ZIC 2</fullName>
    </submittedName>
</protein>
<dbReference type="PANTHER" id="PTHR46541:SF1">
    <property type="entry name" value="ZINC FINGER PROTEIN AEBP2"/>
    <property type="match status" value="1"/>
</dbReference>
<reference evidence="6" key="1">
    <citation type="submission" date="2022-07" db="EMBL/GenBank/DDBJ databases">
        <title>Phylogenomic reconstructions and comparative analyses of Kickxellomycotina fungi.</title>
        <authorList>
            <person name="Reynolds N.K."/>
            <person name="Stajich J.E."/>
            <person name="Barry K."/>
            <person name="Grigoriev I.V."/>
            <person name="Crous P."/>
            <person name="Smith M.E."/>
        </authorList>
    </citation>
    <scope>NUCLEOTIDE SEQUENCE</scope>
    <source>
        <strain evidence="6">BCRC 34882</strain>
    </source>
</reference>
<dbReference type="PROSITE" id="PS50157">
    <property type="entry name" value="ZINC_FINGER_C2H2_2"/>
    <property type="match status" value="1"/>
</dbReference>
<proteinExistence type="inferred from homology"/>
<sequence length="398" mass="43078">MGRLSLPIPSPAPLTVPVCTYETSPETNRMASPGSDTPAMRRTLSPENVDSTAPFLDDTRATTPSAPAPEPLALNTAATANTTPIPSRAVCAWSSCSAEFGTMHQLAAHLLSFHIDGESSDSNACEWTTCPSKGQHMPTRSDLILHLKNHTGNRSYLCPVDGCGKVYKRSDFLARHINTHSAPSPTSKPAVSASAKLSGRPRRKAAAIEHTSTATTTINATVAEADSNASSLEDAPLALISNPNNPSNSNNHSNPNNHSRQLYGTNSKRRRRTYGSGSESESHARHINDSSDYSSTSEAHNIASVGNGGRIGRSRRRIAAFVNNEDGDDDNDNDYAQSAPKFTIDMPESEQLATMLEAQLAYIREEVSARKEKLLRYKAKMRRLRLENDILIDALART</sequence>
<dbReference type="Gene3D" id="3.30.160.60">
    <property type="entry name" value="Classic Zinc Finger"/>
    <property type="match status" value="2"/>
</dbReference>
<feature type="region of interest" description="Disordered" evidence="4">
    <location>
        <begin position="22"/>
        <end position="71"/>
    </location>
</feature>
<evidence type="ECO:0000313" key="7">
    <source>
        <dbReference type="Proteomes" id="UP001151295"/>
    </source>
</evidence>
<evidence type="ECO:0000256" key="3">
    <source>
        <dbReference type="PROSITE-ProRule" id="PRU00042"/>
    </source>
</evidence>
<keyword evidence="3" id="KW-0479">Metal-binding</keyword>
<feature type="region of interest" description="Disordered" evidence="4">
    <location>
        <begin position="237"/>
        <end position="309"/>
    </location>
</feature>
<dbReference type="PANTHER" id="PTHR46541">
    <property type="entry name" value="ZINC FINGER PROTEIN AEBP2"/>
    <property type="match status" value="1"/>
</dbReference>
<dbReference type="Pfam" id="PF00096">
    <property type="entry name" value="zf-C2H2"/>
    <property type="match status" value="1"/>
</dbReference>
<evidence type="ECO:0000256" key="4">
    <source>
        <dbReference type="SAM" id="MobiDB-lite"/>
    </source>
</evidence>
<evidence type="ECO:0000256" key="1">
    <source>
        <dbReference type="ARBA" id="ARBA00022853"/>
    </source>
</evidence>
<feature type="compositionally biased region" description="Polar residues" evidence="4">
    <location>
        <begin position="290"/>
        <end position="299"/>
    </location>
</feature>